<feature type="signal peptide" evidence="1">
    <location>
        <begin position="1"/>
        <end position="18"/>
    </location>
</feature>
<name>A0ABW3JR90_9FLAO</name>
<dbReference type="RefSeq" id="WP_386104999.1">
    <property type="nucleotide sequence ID" value="NZ_JBHTJR010000017.1"/>
</dbReference>
<organism evidence="2 3">
    <name type="scientific">Tenacibaculum geojense</name>
    <dbReference type="NCBI Taxonomy" id="915352"/>
    <lineage>
        <taxon>Bacteria</taxon>
        <taxon>Pseudomonadati</taxon>
        <taxon>Bacteroidota</taxon>
        <taxon>Flavobacteriia</taxon>
        <taxon>Flavobacteriales</taxon>
        <taxon>Flavobacteriaceae</taxon>
        <taxon>Tenacibaculum</taxon>
    </lineage>
</organism>
<reference evidence="3" key="1">
    <citation type="journal article" date="2019" name="Int. J. Syst. Evol. Microbiol.">
        <title>The Global Catalogue of Microorganisms (GCM) 10K type strain sequencing project: providing services to taxonomists for standard genome sequencing and annotation.</title>
        <authorList>
            <consortium name="The Broad Institute Genomics Platform"/>
            <consortium name="The Broad Institute Genome Sequencing Center for Infectious Disease"/>
            <person name="Wu L."/>
            <person name="Ma J."/>
        </authorList>
    </citation>
    <scope>NUCLEOTIDE SEQUENCE [LARGE SCALE GENOMIC DNA]</scope>
    <source>
        <strain evidence="3">CCUG 60527</strain>
    </source>
</reference>
<evidence type="ECO:0000313" key="3">
    <source>
        <dbReference type="Proteomes" id="UP001597062"/>
    </source>
</evidence>
<gene>
    <name evidence="2" type="ORF">ACFQ1U_02570</name>
</gene>
<feature type="chain" id="PRO_5046243471" evidence="1">
    <location>
        <begin position="19"/>
        <end position="207"/>
    </location>
</feature>
<evidence type="ECO:0000256" key="1">
    <source>
        <dbReference type="SAM" id="SignalP"/>
    </source>
</evidence>
<keyword evidence="3" id="KW-1185">Reference proteome</keyword>
<dbReference type="Proteomes" id="UP001597062">
    <property type="component" value="Unassembled WGS sequence"/>
</dbReference>
<proteinExistence type="predicted"/>
<protein>
    <submittedName>
        <fullName evidence="2">Uncharacterized protein</fullName>
    </submittedName>
</protein>
<dbReference type="EMBL" id="JBHTJR010000017">
    <property type="protein sequence ID" value="MFD0992076.1"/>
    <property type="molecule type" value="Genomic_DNA"/>
</dbReference>
<sequence>MKRSLTIILILVSLSLNSQSLFNSYERGKITFSNGKEISGLIKRSGNIVKFKENEKAKKIKYSYKELKKIKFRFGDEYLYKINAKNKNILLLKREVKGKLDLYSYERQSPNHFGPNGMMMRGGISTTVYLIGEGGTNFVEKLPMNPKKNKFRKIITKYTSDCPMFIELIKDKKSVKENFAEDYSGFFLYQGSGVINMINYYNKECNN</sequence>
<keyword evidence="1" id="KW-0732">Signal</keyword>
<evidence type="ECO:0000313" key="2">
    <source>
        <dbReference type="EMBL" id="MFD0992076.1"/>
    </source>
</evidence>
<accession>A0ABW3JR90</accession>
<comment type="caution">
    <text evidence="2">The sequence shown here is derived from an EMBL/GenBank/DDBJ whole genome shotgun (WGS) entry which is preliminary data.</text>
</comment>